<keyword evidence="6" id="KW-0963">Cytoplasm</keyword>
<sequence>MQLEEGEIEDESADEIDPYTPLERPSFIHAIQNAVETNNSDDDIANDNSSSDDNSDSDSCIPKRAKMRRKMPSMVKTKNKYSIWCKNSNDQLTDFLGSFGMRNPENDRNVENYMVPNDMIHRKRKIPVRKDGLDPDLIPKLLSALEITESNTYEEVATDIATKLEEPNKGLVLRIVIIVGKEKAIDFYNKTKEIEKDGGMLIINKSRRRTSGGVFIYLIRHDDDVTQSQKSEIFEEHKLKDTIQKQLYKKRKNRKKHKEWTDKMREEKASESGQEMLSNPPPSPEPHPSESLPELPLRRDLVEYDDLASMDLIYD</sequence>
<feature type="domain" description="Phosphorylated adapter RNA export protein RNA-binding" evidence="12">
    <location>
        <begin position="156"/>
        <end position="238"/>
    </location>
</feature>
<evidence type="ECO:0000256" key="9">
    <source>
        <dbReference type="ARBA" id="ARBA00023242"/>
    </source>
</evidence>
<evidence type="ECO:0000256" key="1">
    <source>
        <dbReference type="ARBA" id="ARBA00004123"/>
    </source>
</evidence>
<organism evidence="13 14">
    <name type="scientific">Nezara viridula</name>
    <name type="common">Southern green stink bug</name>
    <name type="synonym">Cimex viridulus</name>
    <dbReference type="NCBI Taxonomy" id="85310"/>
    <lineage>
        <taxon>Eukaryota</taxon>
        <taxon>Metazoa</taxon>
        <taxon>Ecdysozoa</taxon>
        <taxon>Arthropoda</taxon>
        <taxon>Hexapoda</taxon>
        <taxon>Insecta</taxon>
        <taxon>Pterygota</taxon>
        <taxon>Neoptera</taxon>
        <taxon>Paraneoptera</taxon>
        <taxon>Hemiptera</taxon>
        <taxon>Heteroptera</taxon>
        <taxon>Panheteroptera</taxon>
        <taxon>Pentatomomorpha</taxon>
        <taxon>Pentatomoidea</taxon>
        <taxon>Pentatomidae</taxon>
        <taxon>Pentatominae</taxon>
        <taxon>Nezara</taxon>
    </lineage>
</organism>
<dbReference type="GO" id="GO:0005737">
    <property type="term" value="C:cytoplasm"/>
    <property type="evidence" value="ECO:0007669"/>
    <property type="project" value="UniProtKB-SubCell"/>
</dbReference>
<evidence type="ECO:0000256" key="4">
    <source>
        <dbReference type="ARBA" id="ARBA00016856"/>
    </source>
</evidence>
<comment type="similarity">
    <text evidence="3">Belongs to the PHAX family.</text>
</comment>
<dbReference type="EMBL" id="OV725077">
    <property type="protein sequence ID" value="CAH1388530.1"/>
    <property type="molecule type" value="Genomic_DNA"/>
</dbReference>
<evidence type="ECO:0000313" key="14">
    <source>
        <dbReference type="Proteomes" id="UP001152798"/>
    </source>
</evidence>
<evidence type="ECO:0000256" key="7">
    <source>
        <dbReference type="ARBA" id="ARBA00022884"/>
    </source>
</evidence>
<evidence type="ECO:0000256" key="2">
    <source>
        <dbReference type="ARBA" id="ARBA00004496"/>
    </source>
</evidence>
<dbReference type="PANTHER" id="PTHR13135">
    <property type="entry name" value="CYTOSOLIC RESINIFERATOXIN BINDING PROTEIN RBP-26"/>
    <property type="match status" value="1"/>
</dbReference>
<dbReference type="Gene3D" id="1.10.10.1440">
    <property type="entry name" value="PHAX RNA-binding domain"/>
    <property type="match status" value="1"/>
</dbReference>
<keyword evidence="8" id="KW-0653">Protein transport</keyword>
<dbReference type="Pfam" id="PF10258">
    <property type="entry name" value="PHAX_RNA-bd"/>
    <property type="match status" value="1"/>
</dbReference>
<reference evidence="13" key="1">
    <citation type="submission" date="2022-01" db="EMBL/GenBank/DDBJ databases">
        <authorList>
            <person name="King R."/>
        </authorList>
    </citation>
    <scope>NUCLEOTIDE SEQUENCE</scope>
</reference>
<dbReference type="GO" id="GO:0003723">
    <property type="term" value="F:RNA binding"/>
    <property type="evidence" value="ECO:0007669"/>
    <property type="project" value="UniProtKB-KW"/>
</dbReference>
<evidence type="ECO:0000256" key="3">
    <source>
        <dbReference type="ARBA" id="ARBA00006094"/>
    </source>
</evidence>
<evidence type="ECO:0000313" key="13">
    <source>
        <dbReference type="EMBL" id="CAH1388530.1"/>
    </source>
</evidence>
<dbReference type="InterPro" id="IPR019385">
    <property type="entry name" value="PHAX_RNA-binding_domain"/>
</dbReference>
<evidence type="ECO:0000256" key="6">
    <source>
        <dbReference type="ARBA" id="ARBA00022490"/>
    </source>
</evidence>
<protein>
    <recommendedName>
        <fullName evidence="4">Phosphorylated adapter RNA export protein</fullName>
    </recommendedName>
    <alternativeName>
        <fullName evidence="10">RNA U small nuclear RNA export adapter protein</fullName>
    </alternativeName>
</protein>
<dbReference type="Proteomes" id="UP001152798">
    <property type="component" value="Chromosome 1"/>
</dbReference>
<dbReference type="GO" id="GO:0006408">
    <property type="term" value="P:snRNA export from nucleus"/>
    <property type="evidence" value="ECO:0007669"/>
    <property type="project" value="InterPro"/>
</dbReference>
<evidence type="ECO:0000256" key="8">
    <source>
        <dbReference type="ARBA" id="ARBA00022927"/>
    </source>
</evidence>
<dbReference type="OrthoDB" id="20573at2759"/>
<dbReference type="PANTHER" id="PTHR13135:SF0">
    <property type="entry name" value="PHOSPHORYLATED ADAPTER RNA EXPORT PROTEIN"/>
    <property type="match status" value="1"/>
</dbReference>
<feature type="compositionally biased region" description="Basic and acidic residues" evidence="11">
    <location>
        <begin position="259"/>
        <end position="270"/>
    </location>
</feature>
<dbReference type="AlphaFoldDB" id="A0A9P0H0F5"/>
<keyword evidence="7" id="KW-0694">RNA-binding</keyword>
<dbReference type="FunFam" id="1.10.10.1440:FF:000001">
    <property type="entry name" value="phosphorylated adapter RNA export protein-like"/>
    <property type="match status" value="1"/>
</dbReference>
<feature type="region of interest" description="Disordered" evidence="11">
    <location>
        <begin position="1"/>
        <end position="72"/>
    </location>
</feature>
<name>A0A9P0H0F5_NEZVI</name>
<evidence type="ECO:0000259" key="12">
    <source>
        <dbReference type="Pfam" id="PF10258"/>
    </source>
</evidence>
<evidence type="ECO:0000256" key="10">
    <source>
        <dbReference type="ARBA" id="ARBA00030834"/>
    </source>
</evidence>
<dbReference type="InterPro" id="IPR039047">
    <property type="entry name" value="PHAX"/>
</dbReference>
<comment type="subcellular location">
    <subcellularLocation>
        <location evidence="2">Cytoplasm</location>
    </subcellularLocation>
    <subcellularLocation>
        <location evidence="1">Nucleus</location>
    </subcellularLocation>
</comment>
<feature type="compositionally biased region" description="Basic residues" evidence="11">
    <location>
        <begin position="248"/>
        <end position="258"/>
    </location>
</feature>
<dbReference type="InterPro" id="IPR038092">
    <property type="entry name" value="PHAX_RNA-binding_sf"/>
</dbReference>
<evidence type="ECO:0000256" key="11">
    <source>
        <dbReference type="SAM" id="MobiDB-lite"/>
    </source>
</evidence>
<feature type="compositionally biased region" description="Acidic residues" evidence="11">
    <location>
        <begin position="1"/>
        <end position="17"/>
    </location>
</feature>
<dbReference type="GO" id="GO:0005634">
    <property type="term" value="C:nucleus"/>
    <property type="evidence" value="ECO:0007669"/>
    <property type="project" value="UniProtKB-SubCell"/>
</dbReference>
<feature type="region of interest" description="Disordered" evidence="11">
    <location>
        <begin position="248"/>
        <end position="298"/>
    </location>
</feature>
<keyword evidence="5" id="KW-0813">Transport</keyword>
<evidence type="ECO:0000256" key="5">
    <source>
        <dbReference type="ARBA" id="ARBA00022448"/>
    </source>
</evidence>
<proteinExistence type="inferred from homology"/>
<keyword evidence="14" id="KW-1185">Reference proteome</keyword>
<keyword evidence="9" id="KW-0539">Nucleus</keyword>
<gene>
    <name evidence="13" type="ORF">NEZAVI_LOCUS134</name>
</gene>
<dbReference type="GO" id="GO:0015031">
    <property type="term" value="P:protein transport"/>
    <property type="evidence" value="ECO:0007669"/>
    <property type="project" value="UniProtKB-KW"/>
</dbReference>
<accession>A0A9P0H0F5</accession>